<name>A0A1D1W9S0_RAMVA</name>
<dbReference type="PANTHER" id="PTHR24361">
    <property type="entry name" value="MITOGEN-ACTIVATED KINASE KINASE KINASE"/>
    <property type="match status" value="1"/>
</dbReference>
<dbReference type="SMART" id="SM00220">
    <property type="entry name" value="S_TKc"/>
    <property type="match status" value="1"/>
</dbReference>
<dbReference type="GO" id="GO:0005524">
    <property type="term" value="F:ATP binding"/>
    <property type="evidence" value="ECO:0007669"/>
    <property type="project" value="InterPro"/>
</dbReference>
<dbReference type="OrthoDB" id="4062651at2759"/>
<dbReference type="InterPro" id="IPR053235">
    <property type="entry name" value="Ser_Thr_kinase"/>
</dbReference>
<gene>
    <name evidence="10" type="primary">RvY_18044-1</name>
    <name evidence="10" type="synonym">RvY_18044.1</name>
    <name evidence="10" type="ORF">RvY_18044</name>
</gene>
<proteinExistence type="predicted"/>
<dbReference type="InterPro" id="IPR001245">
    <property type="entry name" value="Ser-Thr/Tyr_kinase_cat_dom"/>
</dbReference>
<dbReference type="InterPro" id="IPR011009">
    <property type="entry name" value="Kinase-like_dom_sf"/>
</dbReference>
<evidence type="ECO:0000256" key="3">
    <source>
        <dbReference type="ARBA" id="ARBA00022679"/>
    </source>
</evidence>
<keyword evidence="11" id="KW-1185">Reference proteome</keyword>
<dbReference type="InterPro" id="IPR000719">
    <property type="entry name" value="Prot_kinase_dom"/>
</dbReference>
<sequence>MQPLCSFPFPASQEQEQYYNRFKPLFGVKFVQDIGRGNHVVSLVLREDTGEFLARKSYQPETPDLGWTGFGDVSAEKERQLTRNRVLMRRVDKVLESFEVLRELNHPNIIKHLAVEVLFDPNRIPQVQIFMECCSGGTLSQRAARSNGLSIPEMKRYTMHIASGLAYLHSQQIVHLDLKGQNIVINDQDVAKLCDFGEMVKLEYPQTQPEEVKMHVGTPRYKAPEMTQEEFPRGRAADIFSFGCVLIEMKLGRPPLYNRERRGTQDMAYPETEEVCISYNSVIGKGPHKPGPQEVPQHWYLLYRQALQIEPASRPTAAEILRHPALKWEEDMRLGGDTAALFSSSTIQVECADVEMDDSDTNSSDDFTSVTLEMKYAIELQSYPAPREKLAVFLDRLNLLVKISRPEHANIQKFFGTHLTESNALYVVHEVLPNGSLADLFRHFSVSCNVLRYHRQSFRFENAHVETRSALAYIAKGLAGQLKVSGRNKEWFLTTKTLLGIACQIASAMDHLANLNVVHLSLSMHSIFFNHNFVPKICLPVQAVELPSGEPVYAENDVVVPVNVRSPELVSGRVSKASDVWAFGVLLVQCFQLGDTGGVGWQSGVSSSQRALSKIAHAEHVSSSPPLFVWSQAIRERFFPPPILEILEGCFRLNPSQRSTFPKINATLRSIKSIQQYGFYFQPPPSLCRAPSAPTPSKKRPCSALANIGNVIPSSQEEMDTCDGPMDVFSHSFNDQMV</sequence>
<evidence type="ECO:0000256" key="5">
    <source>
        <dbReference type="ARBA" id="ARBA00022777"/>
    </source>
</evidence>
<dbReference type="GO" id="GO:0005737">
    <property type="term" value="C:cytoplasm"/>
    <property type="evidence" value="ECO:0007669"/>
    <property type="project" value="TreeGrafter"/>
</dbReference>
<evidence type="ECO:0000256" key="4">
    <source>
        <dbReference type="ARBA" id="ARBA00022741"/>
    </source>
</evidence>
<evidence type="ECO:0000313" key="10">
    <source>
        <dbReference type="EMBL" id="GAV08334.1"/>
    </source>
</evidence>
<dbReference type="InterPro" id="IPR008271">
    <property type="entry name" value="Ser/Thr_kinase_AS"/>
</dbReference>
<dbReference type="Gene3D" id="1.10.510.10">
    <property type="entry name" value="Transferase(Phosphotransferase) domain 1"/>
    <property type="match status" value="2"/>
</dbReference>
<evidence type="ECO:0000256" key="8">
    <source>
        <dbReference type="ARBA" id="ARBA00048679"/>
    </source>
</evidence>
<dbReference type="EC" id="2.7.11.1" evidence="1"/>
<dbReference type="Proteomes" id="UP000186922">
    <property type="component" value="Unassembled WGS sequence"/>
</dbReference>
<keyword evidence="6" id="KW-0067">ATP-binding</keyword>
<dbReference type="GO" id="GO:0004674">
    <property type="term" value="F:protein serine/threonine kinase activity"/>
    <property type="evidence" value="ECO:0007669"/>
    <property type="project" value="TreeGrafter"/>
</dbReference>
<dbReference type="PROSITE" id="PS50011">
    <property type="entry name" value="PROTEIN_KINASE_DOM"/>
    <property type="match status" value="2"/>
</dbReference>
<dbReference type="AlphaFoldDB" id="A0A1D1W9S0"/>
<keyword evidence="5" id="KW-0418">Kinase</keyword>
<reference evidence="10 11" key="1">
    <citation type="journal article" date="2016" name="Nat. Commun.">
        <title>Extremotolerant tardigrade genome and improved radiotolerance of human cultured cells by tardigrade-unique protein.</title>
        <authorList>
            <person name="Hashimoto T."/>
            <person name="Horikawa D.D."/>
            <person name="Saito Y."/>
            <person name="Kuwahara H."/>
            <person name="Kozuka-Hata H."/>
            <person name="Shin-I T."/>
            <person name="Minakuchi Y."/>
            <person name="Ohishi K."/>
            <person name="Motoyama A."/>
            <person name="Aizu T."/>
            <person name="Enomoto A."/>
            <person name="Kondo K."/>
            <person name="Tanaka S."/>
            <person name="Hara Y."/>
            <person name="Koshikawa S."/>
            <person name="Sagara H."/>
            <person name="Miura T."/>
            <person name="Yokobori S."/>
            <person name="Miyagawa K."/>
            <person name="Suzuki Y."/>
            <person name="Kubo T."/>
            <person name="Oyama M."/>
            <person name="Kohara Y."/>
            <person name="Fujiyama A."/>
            <person name="Arakawa K."/>
            <person name="Katayama T."/>
            <person name="Toyoda A."/>
            <person name="Kunieda T."/>
        </authorList>
    </citation>
    <scope>NUCLEOTIDE SEQUENCE [LARGE SCALE GENOMIC DNA]</scope>
    <source>
        <strain evidence="10 11">YOKOZUNA-1</strain>
    </source>
</reference>
<dbReference type="Pfam" id="PF00069">
    <property type="entry name" value="Pkinase"/>
    <property type="match status" value="1"/>
</dbReference>
<comment type="catalytic activity">
    <reaction evidence="7">
        <text>L-threonyl-[protein] + ATP = O-phospho-L-threonyl-[protein] + ADP + H(+)</text>
        <dbReference type="Rhea" id="RHEA:46608"/>
        <dbReference type="Rhea" id="RHEA-COMP:11060"/>
        <dbReference type="Rhea" id="RHEA-COMP:11605"/>
        <dbReference type="ChEBI" id="CHEBI:15378"/>
        <dbReference type="ChEBI" id="CHEBI:30013"/>
        <dbReference type="ChEBI" id="CHEBI:30616"/>
        <dbReference type="ChEBI" id="CHEBI:61977"/>
        <dbReference type="ChEBI" id="CHEBI:456216"/>
        <dbReference type="EC" id="2.7.11.1"/>
    </reaction>
</comment>
<keyword evidence="2" id="KW-0723">Serine/threonine-protein kinase</keyword>
<dbReference type="STRING" id="947166.A0A1D1W9S0"/>
<organism evidence="10 11">
    <name type="scientific">Ramazzottius varieornatus</name>
    <name type="common">Water bear</name>
    <name type="synonym">Tardigrade</name>
    <dbReference type="NCBI Taxonomy" id="947166"/>
    <lineage>
        <taxon>Eukaryota</taxon>
        <taxon>Metazoa</taxon>
        <taxon>Ecdysozoa</taxon>
        <taxon>Tardigrada</taxon>
        <taxon>Eutardigrada</taxon>
        <taxon>Parachela</taxon>
        <taxon>Hypsibioidea</taxon>
        <taxon>Ramazzottiidae</taxon>
        <taxon>Ramazzottius</taxon>
    </lineage>
</organism>
<evidence type="ECO:0000256" key="1">
    <source>
        <dbReference type="ARBA" id="ARBA00012513"/>
    </source>
</evidence>
<protein>
    <recommendedName>
        <fullName evidence="1">non-specific serine/threonine protein kinase</fullName>
        <ecNumber evidence="1">2.7.11.1</ecNumber>
    </recommendedName>
</protein>
<comment type="caution">
    <text evidence="10">The sequence shown here is derived from an EMBL/GenBank/DDBJ whole genome shotgun (WGS) entry which is preliminary data.</text>
</comment>
<evidence type="ECO:0000256" key="7">
    <source>
        <dbReference type="ARBA" id="ARBA00047899"/>
    </source>
</evidence>
<feature type="domain" description="Protein kinase" evidence="9">
    <location>
        <begin position="328"/>
        <end position="680"/>
    </location>
</feature>
<keyword evidence="3" id="KW-0808">Transferase</keyword>
<evidence type="ECO:0000256" key="2">
    <source>
        <dbReference type="ARBA" id="ARBA00022527"/>
    </source>
</evidence>
<dbReference type="GO" id="GO:0006950">
    <property type="term" value="P:response to stress"/>
    <property type="evidence" value="ECO:0007669"/>
    <property type="project" value="UniProtKB-ARBA"/>
</dbReference>
<dbReference type="PROSITE" id="PS00108">
    <property type="entry name" value="PROTEIN_KINASE_ST"/>
    <property type="match status" value="1"/>
</dbReference>
<keyword evidence="4" id="KW-0547">Nucleotide-binding</keyword>
<feature type="domain" description="Protein kinase" evidence="9">
    <location>
        <begin position="28"/>
        <end position="326"/>
    </location>
</feature>
<dbReference type="Pfam" id="PF07714">
    <property type="entry name" value="PK_Tyr_Ser-Thr"/>
    <property type="match status" value="1"/>
</dbReference>
<dbReference type="PANTHER" id="PTHR24361:SF433">
    <property type="entry name" value="PROTEIN KINASE DOMAIN-CONTAINING PROTEIN"/>
    <property type="match status" value="1"/>
</dbReference>
<comment type="catalytic activity">
    <reaction evidence="8">
        <text>L-seryl-[protein] + ATP = O-phospho-L-seryl-[protein] + ADP + H(+)</text>
        <dbReference type="Rhea" id="RHEA:17989"/>
        <dbReference type="Rhea" id="RHEA-COMP:9863"/>
        <dbReference type="Rhea" id="RHEA-COMP:11604"/>
        <dbReference type="ChEBI" id="CHEBI:15378"/>
        <dbReference type="ChEBI" id="CHEBI:29999"/>
        <dbReference type="ChEBI" id="CHEBI:30616"/>
        <dbReference type="ChEBI" id="CHEBI:83421"/>
        <dbReference type="ChEBI" id="CHEBI:456216"/>
        <dbReference type="EC" id="2.7.11.1"/>
    </reaction>
</comment>
<dbReference type="EMBL" id="BDGG01000017">
    <property type="protein sequence ID" value="GAV08334.1"/>
    <property type="molecule type" value="Genomic_DNA"/>
</dbReference>
<dbReference type="SUPFAM" id="SSF56112">
    <property type="entry name" value="Protein kinase-like (PK-like)"/>
    <property type="match status" value="2"/>
</dbReference>
<evidence type="ECO:0000256" key="6">
    <source>
        <dbReference type="ARBA" id="ARBA00022840"/>
    </source>
</evidence>
<evidence type="ECO:0000259" key="9">
    <source>
        <dbReference type="PROSITE" id="PS50011"/>
    </source>
</evidence>
<evidence type="ECO:0000313" key="11">
    <source>
        <dbReference type="Proteomes" id="UP000186922"/>
    </source>
</evidence>
<accession>A0A1D1W9S0</accession>